<evidence type="ECO:0000256" key="1">
    <source>
        <dbReference type="SAM" id="MobiDB-lite"/>
    </source>
</evidence>
<evidence type="ECO:0000313" key="2">
    <source>
        <dbReference type="EMBL" id="NIF21938.1"/>
    </source>
</evidence>
<organism evidence="2 3">
    <name type="scientific">Candidatus Pantoea multigeneris</name>
    <dbReference type="NCBI Taxonomy" id="2608357"/>
    <lineage>
        <taxon>Bacteria</taxon>
        <taxon>Pseudomonadati</taxon>
        <taxon>Pseudomonadota</taxon>
        <taxon>Gammaproteobacteria</taxon>
        <taxon>Enterobacterales</taxon>
        <taxon>Erwiniaceae</taxon>
        <taxon>Pantoea</taxon>
    </lineage>
</organism>
<protein>
    <submittedName>
        <fullName evidence="2">Uncharacterized protein</fullName>
    </submittedName>
</protein>
<dbReference type="Proteomes" id="UP001515683">
    <property type="component" value="Unassembled WGS sequence"/>
</dbReference>
<dbReference type="RefSeq" id="WP_167014216.1">
    <property type="nucleotide sequence ID" value="NZ_VWXF01000003.1"/>
</dbReference>
<accession>A0ABX0R989</accession>
<comment type="caution">
    <text evidence="2">The sequence shown here is derived from an EMBL/GenBank/DDBJ whole genome shotgun (WGS) entry which is preliminary data.</text>
</comment>
<reference evidence="2 3" key="1">
    <citation type="journal article" date="2019" name="bioRxiv">
        <title>Bacteria contribute to plant secondary compound degradation in a generalist herbivore system.</title>
        <authorList>
            <person name="Francoeur C.B."/>
            <person name="Khadempour L."/>
            <person name="Moreira-Soto R.D."/>
            <person name="Gotting K."/>
            <person name="Book A.J."/>
            <person name="Pinto-Tomas A.A."/>
            <person name="Keefover-Ring K."/>
            <person name="Currie C.R."/>
        </authorList>
    </citation>
    <scope>NUCLEOTIDE SEQUENCE [LARGE SCALE GENOMIC DNA]</scope>
    <source>
        <strain evidence="2">Acro-835</strain>
    </source>
</reference>
<name>A0ABX0R989_9GAMM</name>
<feature type="compositionally biased region" description="Low complexity" evidence="1">
    <location>
        <begin position="17"/>
        <end position="28"/>
    </location>
</feature>
<proteinExistence type="predicted"/>
<sequence length="348" mass="39069">MSDFLLASHNSRRSKSRSNTSNSSQQTSDLLNTSFSSDNVFEEGVVIPIAKDINLTSSDPEFSKDKNDKYQLKKSKKHGKTYKYILNATGSDVISVTDKNITVVEDATPETIIPAGKSLLLLNNVFSKISDGKYKFNLTVPDSCIQSTEYILNTALGQVNNDGKFPFLKEARDEPFEERYSHDLIIEFENKPKRNSKLKEFPALNISQDVNFRKKFVNANKKYSFNTLSKNLMVGNGLMALNTLDPKSVFHISAVVAAYAENGIIKTFLVSDADEKDRSELKNYSISGGKLTKKDVIKLPKITSVRMIAVNDYDFKQWQGYDPQTPHEPGQYSSDNGFLIGKVNVRKK</sequence>
<dbReference type="EMBL" id="VWXF01000003">
    <property type="protein sequence ID" value="NIF21938.1"/>
    <property type="molecule type" value="Genomic_DNA"/>
</dbReference>
<gene>
    <name evidence="2" type="ORF">F3J40_10055</name>
</gene>
<feature type="region of interest" description="Disordered" evidence="1">
    <location>
        <begin position="1"/>
        <end position="29"/>
    </location>
</feature>
<keyword evidence="3" id="KW-1185">Reference proteome</keyword>
<evidence type="ECO:0000313" key="3">
    <source>
        <dbReference type="Proteomes" id="UP001515683"/>
    </source>
</evidence>